<dbReference type="InterPro" id="IPR006680">
    <property type="entry name" value="Amidohydro-rel"/>
</dbReference>
<feature type="domain" description="Amidohydrolase-related" evidence="1">
    <location>
        <begin position="361"/>
        <end position="457"/>
    </location>
</feature>
<comment type="caution">
    <text evidence="2">The sequence shown here is derived from an EMBL/GenBank/DDBJ whole genome shotgun (WGS) entry which is preliminary data.</text>
</comment>
<reference evidence="2 3" key="1">
    <citation type="submission" date="2018-04" db="EMBL/GenBank/DDBJ databases">
        <title>Massilia violaceinigra sp. nov., a novel purple-pigmented bacterium isolated from Tianshan glacier, Xinjiang, China.</title>
        <authorList>
            <person name="Wang H."/>
        </authorList>
    </citation>
    <scope>NUCLEOTIDE SEQUENCE [LARGE SCALE GENOMIC DNA]</scope>
    <source>
        <strain evidence="2 3">B448-2</strain>
    </source>
</reference>
<dbReference type="AlphaFoldDB" id="A0A2U2HHW8"/>
<dbReference type="PANTHER" id="PTHR43135:SF3">
    <property type="entry name" value="ALPHA-D-RIBOSE 1-METHYLPHOSPHONATE 5-TRIPHOSPHATE DIPHOSPHATASE"/>
    <property type="match status" value="1"/>
</dbReference>
<dbReference type="Pfam" id="PF01979">
    <property type="entry name" value="Amidohydro_1"/>
    <property type="match status" value="1"/>
</dbReference>
<dbReference type="OrthoDB" id="9782972at2"/>
<protein>
    <recommendedName>
        <fullName evidence="1">Amidohydrolase-related domain-containing protein</fullName>
    </recommendedName>
</protein>
<organism evidence="2 3">
    <name type="scientific">Massilia glaciei</name>
    <dbReference type="NCBI Taxonomy" id="1524097"/>
    <lineage>
        <taxon>Bacteria</taxon>
        <taxon>Pseudomonadati</taxon>
        <taxon>Pseudomonadota</taxon>
        <taxon>Betaproteobacteria</taxon>
        <taxon>Burkholderiales</taxon>
        <taxon>Oxalobacteraceae</taxon>
        <taxon>Telluria group</taxon>
        <taxon>Massilia</taxon>
    </lineage>
</organism>
<dbReference type="InterPro" id="IPR032466">
    <property type="entry name" value="Metal_Hydrolase"/>
</dbReference>
<evidence type="ECO:0000313" key="3">
    <source>
        <dbReference type="Proteomes" id="UP000241421"/>
    </source>
</evidence>
<dbReference type="GO" id="GO:0016810">
    <property type="term" value="F:hydrolase activity, acting on carbon-nitrogen (but not peptide) bonds"/>
    <property type="evidence" value="ECO:0007669"/>
    <property type="project" value="InterPro"/>
</dbReference>
<dbReference type="EMBL" id="PXWF02000251">
    <property type="protein sequence ID" value="PWF45517.1"/>
    <property type="molecule type" value="Genomic_DNA"/>
</dbReference>
<keyword evidence="3" id="KW-1185">Reference proteome</keyword>
<dbReference type="SUPFAM" id="SSF51338">
    <property type="entry name" value="Composite domain of metallo-dependent hydrolases"/>
    <property type="match status" value="1"/>
</dbReference>
<dbReference type="PANTHER" id="PTHR43135">
    <property type="entry name" value="ALPHA-D-RIBOSE 1-METHYLPHOSPHONATE 5-TRIPHOSPHATE DIPHOSPHATASE"/>
    <property type="match status" value="1"/>
</dbReference>
<sequence>MAAVTRKLSKKVRYVALPLALAMGAFAIGVALPLDEFAPHRGQARPIVIDDVGIVDLEAGVVRTGQTIVVIGNRIDFAGPAVAAPAHPNARRVSGAGKFAMPGLWDMHVHTVDLSPQLHFPLLIANGVTSVRDMGDGCAFKGELDCAPTAPQWGHRTDAGTLLAPRLVSTASHHVEEAGEGLVGALKKRGDKVLKLHFDGDADPKAFHALVRQAYDAGMQAAGHLPHTVDLLDPQLGPLHSIEHDTSLLPQCSPQPSLFDGRNSAKLALLRRADAWRCAAVLKLMAQRGIGYVPTHIASSGQDWQLLSGGYKRDARVKYVPLALRMVWRGYAGLTVAGTGDEDRVPVEAWYKAALALTARAQAAGVAVMAGSDSIDAYVTHGFGLHDELSELVKAGLTPLQALRAATLVPARHAGLERDFGSVEAGKIADIVLLDRNPLENIAHARAIDAVVYNGKLHQRPQLDAMLSFVEEQASSFSINCKFAWAMLKPW</sequence>
<proteinExistence type="predicted"/>
<dbReference type="InterPro" id="IPR011059">
    <property type="entry name" value="Metal-dep_hydrolase_composite"/>
</dbReference>
<evidence type="ECO:0000259" key="1">
    <source>
        <dbReference type="Pfam" id="PF01979"/>
    </source>
</evidence>
<name>A0A2U2HHW8_9BURK</name>
<dbReference type="Proteomes" id="UP000241421">
    <property type="component" value="Unassembled WGS sequence"/>
</dbReference>
<gene>
    <name evidence="2" type="ORF">C7C56_017415</name>
</gene>
<dbReference type="SUPFAM" id="SSF51556">
    <property type="entry name" value="Metallo-dependent hydrolases"/>
    <property type="match status" value="1"/>
</dbReference>
<dbReference type="InterPro" id="IPR051781">
    <property type="entry name" value="Metallo-dep_Hydrolase"/>
</dbReference>
<accession>A0A2U2HHW8</accession>
<dbReference type="Gene3D" id="2.30.40.10">
    <property type="entry name" value="Urease, subunit C, domain 1"/>
    <property type="match status" value="2"/>
</dbReference>
<evidence type="ECO:0000313" key="2">
    <source>
        <dbReference type="EMBL" id="PWF45517.1"/>
    </source>
</evidence>